<feature type="compositionally biased region" description="Basic and acidic residues" evidence="3">
    <location>
        <begin position="70"/>
        <end position="82"/>
    </location>
</feature>
<comment type="caution">
    <text evidence="4">The sequence shown here is derived from an EMBL/GenBank/DDBJ whole genome shotgun (WGS) entry which is preliminary data.</text>
</comment>
<dbReference type="PANTHER" id="PTHR45623">
    <property type="entry name" value="CHROMODOMAIN-HELICASE-DNA-BINDING PROTEIN 3-RELATED-RELATED"/>
    <property type="match status" value="1"/>
</dbReference>
<feature type="compositionally biased region" description="Polar residues" evidence="3">
    <location>
        <begin position="51"/>
        <end position="69"/>
    </location>
</feature>
<feature type="coiled-coil region" evidence="2">
    <location>
        <begin position="605"/>
        <end position="632"/>
    </location>
</feature>
<evidence type="ECO:0000256" key="2">
    <source>
        <dbReference type="SAM" id="Coils"/>
    </source>
</evidence>
<dbReference type="AlphaFoldDB" id="A0ABD3DNH2"/>
<keyword evidence="5" id="KW-1185">Reference proteome</keyword>
<organism evidence="4 5">
    <name type="scientific">Castilleja foliolosa</name>
    <dbReference type="NCBI Taxonomy" id="1961234"/>
    <lineage>
        <taxon>Eukaryota</taxon>
        <taxon>Viridiplantae</taxon>
        <taxon>Streptophyta</taxon>
        <taxon>Embryophyta</taxon>
        <taxon>Tracheophyta</taxon>
        <taxon>Spermatophyta</taxon>
        <taxon>Magnoliopsida</taxon>
        <taxon>eudicotyledons</taxon>
        <taxon>Gunneridae</taxon>
        <taxon>Pentapetalae</taxon>
        <taxon>asterids</taxon>
        <taxon>lamiids</taxon>
        <taxon>Lamiales</taxon>
        <taxon>Orobanchaceae</taxon>
        <taxon>Pedicularideae</taxon>
        <taxon>Castillejinae</taxon>
        <taxon>Castilleja</taxon>
    </lineage>
</organism>
<accession>A0ABD3DNH2</accession>
<dbReference type="Gene3D" id="3.40.50.300">
    <property type="entry name" value="P-loop containing nucleotide triphosphate hydrolases"/>
    <property type="match status" value="1"/>
</dbReference>
<dbReference type="Gene3D" id="6.10.250.1310">
    <property type="match status" value="1"/>
</dbReference>
<feature type="region of interest" description="Disordered" evidence="3">
    <location>
        <begin position="37"/>
        <end position="82"/>
    </location>
</feature>
<protein>
    <recommendedName>
        <fullName evidence="6">Helicase C-terminal domain-containing protein</fullName>
    </recommendedName>
</protein>
<evidence type="ECO:0000313" key="5">
    <source>
        <dbReference type="Proteomes" id="UP001632038"/>
    </source>
</evidence>
<evidence type="ECO:0000313" key="4">
    <source>
        <dbReference type="EMBL" id="KAL3642589.1"/>
    </source>
</evidence>
<keyword evidence="2" id="KW-0175">Coiled coil</keyword>
<evidence type="ECO:0008006" key="6">
    <source>
        <dbReference type="Google" id="ProtNLM"/>
    </source>
</evidence>
<proteinExistence type="predicted"/>
<keyword evidence="1" id="KW-0539">Nucleus</keyword>
<dbReference type="Proteomes" id="UP001632038">
    <property type="component" value="Unassembled WGS sequence"/>
</dbReference>
<dbReference type="EMBL" id="JAVIJP010000016">
    <property type="protein sequence ID" value="KAL3642589.1"/>
    <property type="molecule type" value="Genomic_DNA"/>
</dbReference>
<evidence type="ECO:0000256" key="3">
    <source>
        <dbReference type="SAM" id="MobiDB-lite"/>
    </source>
</evidence>
<dbReference type="InterPro" id="IPR027417">
    <property type="entry name" value="P-loop_NTPase"/>
</dbReference>
<dbReference type="PANTHER" id="PTHR45623:SF13">
    <property type="entry name" value="HELICASE PROTEIN MOM1"/>
    <property type="match status" value="1"/>
</dbReference>
<name>A0ABD3DNH2_9LAMI</name>
<gene>
    <name evidence="4" type="ORF">CASFOL_013404</name>
</gene>
<evidence type="ECO:0000256" key="1">
    <source>
        <dbReference type="ARBA" id="ARBA00023242"/>
    </source>
</evidence>
<reference evidence="5" key="1">
    <citation type="journal article" date="2024" name="IScience">
        <title>Strigolactones Initiate the Formation of Haustorium-like Structures in Castilleja.</title>
        <authorList>
            <person name="Buerger M."/>
            <person name="Peterson D."/>
            <person name="Chory J."/>
        </authorList>
    </citation>
    <scope>NUCLEOTIDE SEQUENCE [LARGE SCALE GENOMIC DNA]</scope>
</reference>
<sequence>MVMEVERNKEKEKEASVEFRVLKPNRLNGRGYKQMLKLKGRKSMGSDVSVEKNSQLSQSEVNVTGSNGAKNDEKADADNSDSDLRREGLDFVLRRVKIESIDGHVKDSLGLNLPNQTEEKQNAVSESLSSIDEQNTEKEIERCDAYPRKLTKPNFVEYWVPVELSKMQTEQYCGTLFSNADILCSCDSTEILNEKLVSMLVSTKKCCDHPYLFDGSLYTSFIRDTPKPELLDAEIKLSNKLLLLHKILLEIKKRGLRVLILYQSLRGSQLLSLGDILDEFIQQTLGTDIFIHIAGRLTVSRSKRLVALKSFNDKANMKFLCLMETRSCIPSVKLSSIDTVIFFNSDWNPINDLKALQRIKLDSRFEEVNIFRLYSSHTLEEEVLILAKQGTALEGNNILLDINQSTCHQLLTWGANYLLKKLDEFHNISNDEDLENLFVELSNLLPDENSKSSDFVNGNSFIVKAQTIGGIYPGNISLRGEVEKDSLVDNIPLVEVRKMVHKDPHAFWTELFEERSPTWKYFSSRSRRTRKIVQRFQDFPLEPASKKRRRVVKSAFDQIPTNIRRKTRSKVRNRVRRRKLVPQRRVDNRREPREESNAIIVQSVCKALEIELEGLQKQKNELLKLHEEKKLQIKTECEDEIDWIRKKYDRILENAETSLMEEKGVIEEKYNKVYVNKSLAEAVISAENTTLSQVTSECSVEEMYQLFFQWTGSKTATRPEEVVENLTNQECPASRFNQHSGTHFPTLPNLVTSSEVASCSPIGQFRPSQPLLNLENIGPSMNLASLVQIPQTSVSPTDIAPINFMGNVRASYNVRAPAPHFRHARPPQPMTAPKMLSPDPRIFSSVSLRPVTYNVENLQSSIELPLLWEI</sequence>
<dbReference type="SUPFAM" id="SSF52540">
    <property type="entry name" value="P-loop containing nucleoside triphosphate hydrolases"/>
    <property type="match status" value="1"/>
</dbReference>